<evidence type="ECO:0000256" key="1">
    <source>
        <dbReference type="SAM" id="MobiDB-lite"/>
    </source>
</evidence>
<evidence type="ECO:0000313" key="2">
    <source>
        <dbReference type="EMBL" id="GBP97312.1"/>
    </source>
</evidence>
<sequence>MSFFRNLRSTITRGRSSSRDTTPVRTSRPGSVISSLHSGGSSKRRDSIESRSDSLLNRSETFILDDPDATTSLPFKLLHTGEKSKNLKFWKNLVHLQNAKRILPVIRLPLNIIPVIMPLIHITNGKPKKEATA</sequence>
<dbReference type="AlphaFoldDB" id="A0A4C2ABV6"/>
<feature type="compositionally biased region" description="Low complexity" evidence="1">
    <location>
        <begin position="30"/>
        <end position="41"/>
    </location>
</feature>
<reference evidence="2 3" key="1">
    <citation type="journal article" date="2019" name="Commun. Biol.">
        <title>The bagworm genome reveals a unique fibroin gene that provides high tensile strength.</title>
        <authorList>
            <person name="Kono N."/>
            <person name="Nakamura H."/>
            <person name="Ohtoshi R."/>
            <person name="Tomita M."/>
            <person name="Numata K."/>
            <person name="Arakawa K."/>
        </authorList>
    </citation>
    <scope>NUCLEOTIDE SEQUENCE [LARGE SCALE GENOMIC DNA]</scope>
</reference>
<dbReference type="EMBL" id="BGZK01002913">
    <property type="protein sequence ID" value="GBP97312.1"/>
    <property type="molecule type" value="Genomic_DNA"/>
</dbReference>
<evidence type="ECO:0000313" key="3">
    <source>
        <dbReference type="Proteomes" id="UP000299102"/>
    </source>
</evidence>
<name>A0A4C2ABV6_EUMVA</name>
<feature type="compositionally biased region" description="Basic and acidic residues" evidence="1">
    <location>
        <begin position="43"/>
        <end position="52"/>
    </location>
</feature>
<dbReference type="Proteomes" id="UP000299102">
    <property type="component" value="Unassembled WGS sequence"/>
</dbReference>
<feature type="compositionally biased region" description="Low complexity" evidence="1">
    <location>
        <begin position="8"/>
        <end position="21"/>
    </location>
</feature>
<gene>
    <name evidence="2" type="ORF">EVAR_73861_1</name>
</gene>
<proteinExistence type="predicted"/>
<keyword evidence="3" id="KW-1185">Reference proteome</keyword>
<accession>A0A4C2ABV6</accession>
<organism evidence="2 3">
    <name type="scientific">Eumeta variegata</name>
    <name type="common">Bagworm moth</name>
    <name type="synonym">Eumeta japonica</name>
    <dbReference type="NCBI Taxonomy" id="151549"/>
    <lineage>
        <taxon>Eukaryota</taxon>
        <taxon>Metazoa</taxon>
        <taxon>Ecdysozoa</taxon>
        <taxon>Arthropoda</taxon>
        <taxon>Hexapoda</taxon>
        <taxon>Insecta</taxon>
        <taxon>Pterygota</taxon>
        <taxon>Neoptera</taxon>
        <taxon>Endopterygota</taxon>
        <taxon>Lepidoptera</taxon>
        <taxon>Glossata</taxon>
        <taxon>Ditrysia</taxon>
        <taxon>Tineoidea</taxon>
        <taxon>Psychidae</taxon>
        <taxon>Oiketicinae</taxon>
        <taxon>Eumeta</taxon>
    </lineage>
</organism>
<protein>
    <submittedName>
        <fullName evidence="2">Uncharacterized protein</fullName>
    </submittedName>
</protein>
<feature type="region of interest" description="Disordered" evidence="1">
    <location>
        <begin position="1"/>
        <end position="53"/>
    </location>
</feature>
<comment type="caution">
    <text evidence="2">The sequence shown here is derived from an EMBL/GenBank/DDBJ whole genome shotgun (WGS) entry which is preliminary data.</text>
</comment>